<evidence type="ECO:0000313" key="5">
    <source>
        <dbReference type="Proteomes" id="UP001379949"/>
    </source>
</evidence>
<dbReference type="InterPro" id="IPR029044">
    <property type="entry name" value="Nucleotide-diphossugar_trans"/>
</dbReference>
<dbReference type="SUPFAM" id="SSF53448">
    <property type="entry name" value="Nucleotide-diphospho-sugar transferases"/>
    <property type="match status" value="1"/>
</dbReference>
<keyword evidence="2 4" id="KW-0808">Transferase</keyword>
<reference evidence="4 5" key="1">
    <citation type="submission" date="2024-02" db="EMBL/GenBank/DDBJ databases">
        <title>Bacteria isolated from the canopy kelp, Nereocystis luetkeana.</title>
        <authorList>
            <person name="Pfister C.A."/>
            <person name="Younker I.T."/>
            <person name="Light S.H."/>
        </authorList>
    </citation>
    <scope>NUCLEOTIDE SEQUENCE [LARGE SCALE GENOMIC DNA]</scope>
    <source>
        <strain evidence="4 5">TI.4.07</strain>
    </source>
</reference>
<evidence type="ECO:0000256" key="2">
    <source>
        <dbReference type="ARBA" id="ARBA00022679"/>
    </source>
</evidence>
<dbReference type="InterPro" id="IPR002495">
    <property type="entry name" value="Glyco_trans_8"/>
</dbReference>
<keyword evidence="3" id="KW-0479">Metal-binding</keyword>
<gene>
    <name evidence="4" type="ORF">V6242_11670</name>
</gene>
<keyword evidence="5" id="KW-1185">Reference proteome</keyword>
<dbReference type="InterPro" id="IPR050748">
    <property type="entry name" value="Glycosyltrans_8_dom-fam"/>
</dbReference>
<evidence type="ECO:0000313" key="4">
    <source>
        <dbReference type="EMBL" id="MEL0613804.1"/>
    </source>
</evidence>
<comment type="caution">
    <text evidence="4">The sequence shown here is derived from an EMBL/GenBank/DDBJ whole genome shotgun (WGS) entry which is preliminary data.</text>
</comment>
<name>A0ABU9G5N6_9GAMM</name>
<dbReference type="Pfam" id="PF01501">
    <property type="entry name" value="Glyco_transf_8"/>
    <property type="match status" value="1"/>
</dbReference>
<evidence type="ECO:0000256" key="1">
    <source>
        <dbReference type="ARBA" id="ARBA00022676"/>
    </source>
</evidence>
<dbReference type="PANTHER" id="PTHR13778:SF47">
    <property type="entry name" value="LIPOPOLYSACCHARIDE 1,3-GALACTOSYLTRANSFERASE"/>
    <property type="match status" value="1"/>
</dbReference>
<dbReference type="Gene3D" id="3.90.550.10">
    <property type="entry name" value="Spore Coat Polysaccharide Biosynthesis Protein SpsA, Chain A"/>
    <property type="match status" value="1"/>
</dbReference>
<accession>A0ABU9G5N6</accession>
<dbReference type="GO" id="GO:0016740">
    <property type="term" value="F:transferase activity"/>
    <property type="evidence" value="ECO:0007669"/>
    <property type="project" value="UniProtKB-KW"/>
</dbReference>
<dbReference type="EC" id="2.-.-.-" evidence="4"/>
<sequence length="299" mass="34572">MINIVLCSDENYASYSATVMVSALENTAEKKEFHFYLLTSNISDMTKNALLETIKSHGATISIIDVDTSEFSTPKLNLGRFGVGTLIRLYMHRYLPKQVTKVIYLDCDLVILGDLKQLWQQNLHGATIGAVNDLCAPKYYQKNYFNAGVLLIDLHHWKQNKVGEKALNFLIQTPTKTKYLDQDALNYVIAGKWESLDLSWNFQPASYRAKEKGYSYLRNRQEELNRSIKKPNIVHFIGPIKPWHPQSSHPLSELFISFSQMTPWPIQPSKRPTNRSLTRNIQAFIKSRKIKRRRKLTEY</sequence>
<dbReference type="EMBL" id="JBAKAR010000009">
    <property type="protein sequence ID" value="MEL0613804.1"/>
    <property type="molecule type" value="Genomic_DNA"/>
</dbReference>
<dbReference type="CDD" id="cd04194">
    <property type="entry name" value="GT8_A4GalT_like"/>
    <property type="match status" value="1"/>
</dbReference>
<dbReference type="RefSeq" id="WP_341567476.1">
    <property type="nucleotide sequence ID" value="NZ_JBAKAR010000009.1"/>
</dbReference>
<organism evidence="4 5">
    <name type="scientific">Marinomonas arenicola</name>
    <dbReference type="NCBI Taxonomy" id="569601"/>
    <lineage>
        <taxon>Bacteria</taxon>
        <taxon>Pseudomonadati</taxon>
        <taxon>Pseudomonadota</taxon>
        <taxon>Gammaproteobacteria</taxon>
        <taxon>Oceanospirillales</taxon>
        <taxon>Oceanospirillaceae</taxon>
        <taxon>Marinomonas</taxon>
    </lineage>
</organism>
<proteinExistence type="predicted"/>
<evidence type="ECO:0000256" key="3">
    <source>
        <dbReference type="ARBA" id="ARBA00022723"/>
    </source>
</evidence>
<dbReference type="Proteomes" id="UP001379949">
    <property type="component" value="Unassembled WGS sequence"/>
</dbReference>
<protein>
    <submittedName>
        <fullName evidence="4">Glycosyltransferase family 8 protein</fullName>
        <ecNumber evidence="4">2.-.-.-</ecNumber>
    </submittedName>
</protein>
<keyword evidence="1" id="KW-0328">Glycosyltransferase</keyword>
<dbReference type="PANTHER" id="PTHR13778">
    <property type="entry name" value="GLYCOSYLTRANSFERASE 8 DOMAIN-CONTAINING PROTEIN"/>
    <property type="match status" value="1"/>
</dbReference>